<dbReference type="NCBIfam" id="NF037997">
    <property type="entry name" value="Na_Pi_symport"/>
    <property type="match status" value="1"/>
</dbReference>
<feature type="transmembrane region" description="Helical" evidence="6">
    <location>
        <begin position="157"/>
        <end position="175"/>
    </location>
</feature>
<feature type="transmembrane region" description="Helical" evidence="6">
    <location>
        <begin position="196"/>
        <end position="226"/>
    </location>
</feature>
<evidence type="ECO:0000313" key="8">
    <source>
        <dbReference type="Proteomes" id="UP000294721"/>
    </source>
</evidence>
<protein>
    <submittedName>
        <fullName evidence="7">Phosphate:Na+ symporter</fullName>
    </submittedName>
</protein>
<keyword evidence="3 6" id="KW-0812">Transmembrane</keyword>
<dbReference type="PANTHER" id="PTHR10010:SF46">
    <property type="entry name" value="SODIUM-DEPENDENT PHOSPHATE TRANSPORT PROTEIN 2B"/>
    <property type="match status" value="1"/>
</dbReference>
<evidence type="ECO:0000256" key="6">
    <source>
        <dbReference type="SAM" id="Phobius"/>
    </source>
</evidence>
<keyword evidence="2" id="KW-1003">Cell membrane</keyword>
<comment type="subcellular location">
    <subcellularLocation>
        <location evidence="1">Cell membrane</location>
        <topology evidence="1">Multi-pass membrane protein</topology>
    </subcellularLocation>
</comment>
<comment type="caution">
    <text evidence="7">The sequence shown here is derived from an EMBL/GenBank/DDBJ whole genome shotgun (WGS) entry which is preliminary data.</text>
</comment>
<reference evidence="7 8" key="1">
    <citation type="submission" date="2019-03" db="EMBL/GenBank/DDBJ databases">
        <title>Genomic Encyclopedia of Type Strains, Phase IV (KMG-IV): sequencing the most valuable type-strain genomes for metagenomic binning, comparative biology and taxonomic classification.</title>
        <authorList>
            <person name="Goeker M."/>
        </authorList>
    </citation>
    <scope>NUCLEOTIDE SEQUENCE [LARGE SCALE GENOMIC DNA]</scope>
    <source>
        <strain evidence="7 8">DSM 17474</strain>
    </source>
</reference>
<evidence type="ECO:0000256" key="5">
    <source>
        <dbReference type="ARBA" id="ARBA00023136"/>
    </source>
</evidence>
<sequence>MMKKPAFRSLLVGLLLIALAGSFWYSPAWLQLCYGLALFLFGMQCIEEGLHNAAGGTLERLMASSTATPARGLMFGMGATFVLQSSTLVSLLTIAFLSTGLIGLAGGIAVILGTNLGATGGIWLLALAGQSVSLSPAAVPMLVFGILAGFLKGRFAAFGRVLVGIALIFIGIDAIKDGFQSVGGNLDFASIRSGGAMEVAIFSGIGLLLTVVLQSTHATLILTLAALAGGQISVTQGFAIALGSNVGSSISTAFVGFLGSERSGQRLALAHLLFNVVTAVLCLLLWLPLTWLVAQAAGWLGFNSLLQLALFHTLFNLVGLAVFWKLQARLAESLQRWLPDKAADEVLIPEEMPEKTMRRKQARYLSDNMLRAGDTALRAVFQEVRHLGALSLEVICHVLFIPAEMLYQEEEPLLEPPEPPLQLDAQALYENYIKAPYSELLEFTSKMDIDDEAQQQQLLQAHIAAMQLVEIVKDSKHLQKNMQHYLQKPDSRAYPHYLRLRAHLFKTMCLFRRAAAAPAGSEAWKEGSEALDRHVATLESSFRSRVFDKLRQDELGSWHTSSLMNDTNYAKRIGSGFQEILRVAGAVGGVEILPAEEEEMPAQEEA</sequence>
<gene>
    <name evidence="7" type="ORF">EV680_11753</name>
</gene>
<dbReference type="InterPro" id="IPR003841">
    <property type="entry name" value="Na/Pi_transpt"/>
</dbReference>
<accession>A0ABY2BZ51</accession>
<keyword evidence="5 6" id="KW-0472">Membrane</keyword>
<keyword evidence="4 6" id="KW-1133">Transmembrane helix</keyword>
<name>A0ABY2BZ51_9NEIS</name>
<dbReference type="Proteomes" id="UP000294721">
    <property type="component" value="Unassembled WGS sequence"/>
</dbReference>
<dbReference type="Pfam" id="PF02690">
    <property type="entry name" value="Na_Pi_cotrans"/>
    <property type="match status" value="1"/>
</dbReference>
<organism evidence="7 8">
    <name type="scientific">Uruburuella suis</name>
    <dbReference type="NCBI Taxonomy" id="252130"/>
    <lineage>
        <taxon>Bacteria</taxon>
        <taxon>Pseudomonadati</taxon>
        <taxon>Pseudomonadota</taxon>
        <taxon>Betaproteobacteria</taxon>
        <taxon>Neisseriales</taxon>
        <taxon>Neisseriaceae</taxon>
        <taxon>Uruburuella</taxon>
    </lineage>
</organism>
<proteinExistence type="predicted"/>
<keyword evidence="8" id="KW-1185">Reference proteome</keyword>
<evidence type="ECO:0000256" key="1">
    <source>
        <dbReference type="ARBA" id="ARBA00004651"/>
    </source>
</evidence>
<evidence type="ECO:0000313" key="7">
    <source>
        <dbReference type="EMBL" id="TCP04910.1"/>
    </source>
</evidence>
<evidence type="ECO:0000256" key="3">
    <source>
        <dbReference type="ARBA" id="ARBA00022692"/>
    </source>
</evidence>
<dbReference type="RefSeq" id="WP_341539395.1">
    <property type="nucleotide sequence ID" value="NZ_CP091507.1"/>
</dbReference>
<dbReference type="PANTHER" id="PTHR10010">
    <property type="entry name" value="SOLUTE CARRIER FAMILY 34 SODIUM PHOSPHATE , MEMBER 2-RELATED"/>
    <property type="match status" value="1"/>
</dbReference>
<feature type="transmembrane region" description="Helical" evidence="6">
    <location>
        <begin position="272"/>
        <end position="293"/>
    </location>
</feature>
<evidence type="ECO:0000256" key="2">
    <source>
        <dbReference type="ARBA" id="ARBA00022475"/>
    </source>
</evidence>
<feature type="transmembrane region" description="Helical" evidence="6">
    <location>
        <begin position="305"/>
        <end position="326"/>
    </location>
</feature>
<feature type="transmembrane region" description="Helical" evidence="6">
    <location>
        <begin position="124"/>
        <end position="151"/>
    </location>
</feature>
<evidence type="ECO:0000256" key="4">
    <source>
        <dbReference type="ARBA" id="ARBA00022989"/>
    </source>
</evidence>
<feature type="transmembrane region" description="Helical" evidence="6">
    <location>
        <begin position="88"/>
        <end position="112"/>
    </location>
</feature>
<dbReference type="EMBL" id="SLXE01000017">
    <property type="protein sequence ID" value="TCP04910.1"/>
    <property type="molecule type" value="Genomic_DNA"/>
</dbReference>